<evidence type="ECO:0000256" key="1">
    <source>
        <dbReference type="ARBA" id="ARBA00022729"/>
    </source>
</evidence>
<feature type="non-terminal residue" evidence="3">
    <location>
        <position position="1"/>
    </location>
</feature>
<reference evidence="3" key="1">
    <citation type="submission" date="2022-03" db="EMBL/GenBank/DDBJ databases">
        <authorList>
            <person name="Martin C."/>
        </authorList>
    </citation>
    <scope>NUCLEOTIDE SEQUENCE</scope>
</reference>
<protein>
    <submittedName>
        <fullName evidence="3">Uncharacterized protein</fullName>
    </submittedName>
</protein>
<name>A0A8S4PIZ4_OWEFU</name>
<dbReference type="GO" id="GO:0009986">
    <property type="term" value="C:cell surface"/>
    <property type="evidence" value="ECO:0007669"/>
    <property type="project" value="TreeGrafter"/>
</dbReference>
<keyword evidence="4" id="KW-1185">Reference proteome</keyword>
<gene>
    <name evidence="3" type="ORF">OFUS_LOCUS18996</name>
</gene>
<dbReference type="AlphaFoldDB" id="A0A8S4PIZ4"/>
<dbReference type="PANTHER" id="PTHR23412">
    <property type="entry name" value="STEREOCILIN RELATED"/>
    <property type="match status" value="1"/>
</dbReference>
<sequence>ASGSNSPFSEEDIEMIGHLVTAMTSDEIKDQLPAGEVAKKALKFLGKRCLKKDVSTIVVDKIKDSDAYGPLSEMTEADVEELEDVVANLPKSDLDEIPDDKLARLCGGYIDQLEPSDSEEAEARVLKERDISDEDRNSCKDRVKAFKQRCQEAIVGTISVDPSRRRRRDASTWTCPDIKQMGEGITESSDEELKDILTAVLEECLPDLGSINGWSEAQRSLLLEKIEADLASDDICGLGELQLLSLNQLSLALTTDHIACLDLTSDDVASRLGGLSGWSTDQLNALANRFKSQRSISSGSDITKDHLSIMQHFVCGLSAAEIEAIPTAEFKSSTAVLGSLKTCPLAHLKAMKRRIIHTDINGPVSGWDVSVLADAGIIAAGIDDCEVKALSNETLNGLQSSALKHMPKEVLQAMSASQLESLDEVQVNAVSSTEGLSVAQRNALLIAEYGVNAELIKENEGTSGVPEVIASFSLVFVLLIAQFA</sequence>
<dbReference type="InterPro" id="IPR026664">
    <property type="entry name" value="Stereocilin-rel"/>
</dbReference>
<dbReference type="Proteomes" id="UP000749559">
    <property type="component" value="Unassembled WGS sequence"/>
</dbReference>
<dbReference type="GO" id="GO:0007160">
    <property type="term" value="P:cell-matrix adhesion"/>
    <property type="evidence" value="ECO:0007669"/>
    <property type="project" value="TreeGrafter"/>
</dbReference>
<dbReference type="EMBL" id="CAIIXF020000009">
    <property type="protein sequence ID" value="CAH1794261.1"/>
    <property type="molecule type" value="Genomic_DNA"/>
</dbReference>
<dbReference type="OrthoDB" id="6155953at2759"/>
<keyword evidence="2" id="KW-0325">Glycoprotein</keyword>
<proteinExistence type="predicted"/>
<evidence type="ECO:0000256" key="2">
    <source>
        <dbReference type="ARBA" id="ARBA00023180"/>
    </source>
</evidence>
<organism evidence="3 4">
    <name type="scientific">Owenia fusiformis</name>
    <name type="common">Polychaete worm</name>
    <dbReference type="NCBI Taxonomy" id="6347"/>
    <lineage>
        <taxon>Eukaryota</taxon>
        <taxon>Metazoa</taxon>
        <taxon>Spiralia</taxon>
        <taxon>Lophotrochozoa</taxon>
        <taxon>Annelida</taxon>
        <taxon>Polychaeta</taxon>
        <taxon>Sedentaria</taxon>
        <taxon>Canalipalpata</taxon>
        <taxon>Sabellida</taxon>
        <taxon>Oweniida</taxon>
        <taxon>Oweniidae</taxon>
        <taxon>Owenia</taxon>
    </lineage>
</organism>
<dbReference type="PANTHER" id="PTHR23412:SF17">
    <property type="entry name" value="OTOANCORIN"/>
    <property type="match status" value="1"/>
</dbReference>
<evidence type="ECO:0000313" key="4">
    <source>
        <dbReference type="Proteomes" id="UP000749559"/>
    </source>
</evidence>
<evidence type="ECO:0000313" key="3">
    <source>
        <dbReference type="EMBL" id="CAH1794261.1"/>
    </source>
</evidence>
<keyword evidence="1" id="KW-0732">Signal</keyword>
<comment type="caution">
    <text evidence="3">The sequence shown here is derived from an EMBL/GenBank/DDBJ whole genome shotgun (WGS) entry which is preliminary data.</text>
</comment>
<accession>A0A8S4PIZ4</accession>